<dbReference type="RefSeq" id="WP_169259202.1">
    <property type="nucleotide sequence ID" value="NZ_WTVQ01000005.1"/>
</dbReference>
<evidence type="ECO:0000313" key="7">
    <source>
        <dbReference type="Proteomes" id="UP000648984"/>
    </source>
</evidence>
<evidence type="ECO:0000256" key="1">
    <source>
        <dbReference type="ARBA" id="ARBA00002868"/>
    </source>
</evidence>
<reference evidence="6 7" key="1">
    <citation type="submission" date="2019-12" db="EMBL/GenBank/DDBJ databases">
        <title>Comparative genomics gives insights into the taxonomy of the Azoarcus-Aromatoleum group and reveals separate origins of nif in the plant-associated Azoarcus and non-plant-associated Aromatoleum sub-groups.</title>
        <authorList>
            <person name="Lafos M."/>
            <person name="Maluk M."/>
            <person name="Batista M."/>
            <person name="Junghare M."/>
            <person name="Carmona M."/>
            <person name="Faoro H."/>
            <person name="Cruz L.M."/>
            <person name="Battistoni F."/>
            <person name="De Souza E."/>
            <person name="Pedrosa F."/>
            <person name="Chen W.-M."/>
            <person name="Poole P.S."/>
            <person name="Dixon R.A."/>
            <person name="James E.K."/>
        </authorList>
    </citation>
    <scope>NUCLEOTIDE SEQUENCE [LARGE SCALE GENOMIC DNA]</scope>
    <source>
        <strain evidence="6 7">22Lin</strain>
    </source>
</reference>
<proteinExistence type="inferred from homology"/>
<dbReference type="Pfam" id="PF02620">
    <property type="entry name" value="YceD"/>
    <property type="match status" value="1"/>
</dbReference>
<dbReference type="EMBL" id="WTVQ01000005">
    <property type="protein sequence ID" value="NMG74051.1"/>
    <property type="molecule type" value="Genomic_DNA"/>
</dbReference>
<evidence type="ECO:0000256" key="3">
    <source>
        <dbReference type="ARBA" id="ARBA00015716"/>
    </source>
</evidence>
<dbReference type="PANTHER" id="PTHR38099">
    <property type="entry name" value="LARGE RIBOSOMAL RNA SUBUNIT ACCUMULATION PROTEIN YCED"/>
    <property type="match status" value="1"/>
</dbReference>
<gene>
    <name evidence="6" type="ORF">GPA25_04695</name>
</gene>
<sequence length="167" mass="18193">MPQRSVIPDPFKFAAEGRSLSGKIALADMPRLMDALQEQSGEVFFSLRGEQGIDRKARLRLAISGVLGTRCQRCLGSMEWPLQIDALFELVRPGQPIPEEELEEDAFDAIEATPDMDVLALVEDEIVLAVPIAPRHGSCDAPHPEGGAAEESPFAALVKLRRTDSAD</sequence>
<comment type="similarity">
    <text evidence="2">Belongs to the DUF177 domain family.</text>
</comment>
<dbReference type="PANTHER" id="PTHR38099:SF1">
    <property type="entry name" value="LARGE RIBOSOMAL RNA SUBUNIT ACCUMULATION PROTEIN YCED"/>
    <property type="match status" value="1"/>
</dbReference>
<keyword evidence="7" id="KW-1185">Reference proteome</keyword>
<dbReference type="InterPro" id="IPR039255">
    <property type="entry name" value="YceD_bac"/>
</dbReference>
<dbReference type="InterPro" id="IPR003772">
    <property type="entry name" value="YceD"/>
</dbReference>
<organism evidence="6 7">
    <name type="scientific">Aromatoleum diolicum</name>
    <dbReference type="NCBI Taxonomy" id="75796"/>
    <lineage>
        <taxon>Bacteria</taxon>
        <taxon>Pseudomonadati</taxon>
        <taxon>Pseudomonadota</taxon>
        <taxon>Betaproteobacteria</taxon>
        <taxon>Rhodocyclales</taxon>
        <taxon>Rhodocyclaceae</taxon>
        <taxon>Aromatoleum</taxon>
    </lineage>
</organism>
<dbReference type="Proteomes" id="UP000648984">
    <property type="component" value="Unassembled WGS sequence"/>
</dbReference>
<keyword evidence="4" id="KW-0690">Ribosome biogenesis</keyword>
<protein>
    <recommendedName>
        <fullName evidence="3">Large ribosomal RNA subunit accumulation protein YceD</fullName>
    </recommendedName>
    <alternativeName>
        <fullName evidence="5">23S rRNA accumulation protein YceD</fullName>
    </alternativeName>
</protein>
<evidence type="ECO:0000313" key="6">
    <source>
        <dbReference type="EMBL" id="NMG74051.1"/>
    </source>
</evidence>
<accession>A0ABX1QAL1</accession>
<evidence type="ECO:0000256" key="2">
    <source>
        <dbReference type="ARBA" id="ARBA00010740"/>
    </source>
</evidence>
<evidence type="ECO:0000256" key="5">
    <source>
        <dbReference type="ARBA" id="ARBA00031841"/>
    </source>
</evidence>
<comment type="function">
    <text evidence="1">Plays a role in synthesis, processing and/or stability of 23S rRNA.</text>
</comment>
<comment type="caution">
    <text evidence="6">The sequence shown here is derived from an EMBL/GenBank/DDBJ whole genome shotgun (WGS) entry which is preliminary data.</text>
</comment>
<name>A0ABX1QAL1_9RHOO</name>
<evidence type="ECO:0000256" key="4">
    <source>
        <dbReference type="ARBA" id="ARBA00022517"/>
    </source>
</evidence>